<evidence type="ECO:0000313" key="14">
    <source>
        <dbReference type="EMBL" id="ANJ28416.1"/>
    </source>
</evidence>
<evidence type="ECO:0000256" key="4">
    <source>
        <dbReference type="ARBA" id="ARBA00022679"/>
    </source>
</evidence>
<feature type="transmembrane region" description="Helical" evidence="10">
    <location>
        <begin position="157"/>
        <end position="179"/>
    </location>
</feature>
<feature type="domain" description="Histidine kinase/HSP90-like ATPase" evidence="11">
    <location>
        <begin position="342"/>
        <end position="462"/>
    </location>
</feature>
<evidence type="ECO:0000259" key="13">
    <source>
        <dbReference type="Pfam" id="PF23539"/>
    </source>
</evidence>
<feature type="transmembrane region" description="Helical" evidence="10">
    <location>
        <begin position="93"/>
        <end position="110"/>
    </location>
</feature>
<evidence type="ECO:0000256" key="6">
    <source>
        <dbReference type="ARBA" id="ARBA00022777"/>
    </source>
</evidence>
<keyword evidence="10" id="KW-0812">Transmembrane</keyword>
<evidence type="ECO:0000256" key="9">
    <source>
        <dbReference type="SAM" id="MobiDB-lite"/>
    </source>
</evidence>
<dbReference type="InterPro" id="IPR050482">
    <property type="entry name" value="Sensor_HK_TwoCompSys"/>
</dbReference>
<evidence type="ECO:0000256" key="7">
    <source>
        <dbReference type="ARBA" id="ARBA00022840"/>
    </source>
</evidence>
<dbReference type="InterPro" id="IPR036890">
    <property type="entry name" value="HATPase_C_sf"/>
</dbReference>
<evidence type="ECO:0000259" key="11">
    <source>
        <dbReference type="Pfam" id="PF02518"/>
    </source>
</evidence>
<keyword evidence="8" id="KW-0902">Two-component regulatory system</keyword>
<evidence type="ECO:0000256" key="2">
    <source>
        <dbReference type="ARBA" id="ARBA00012438"/>
    </source>
</evidence>
<evidence type="ECO:0000256" key="8">
    <source>
        <dbReference type="ARBA" id="ARBA00023012"/>
    </source>
</evidence>
<gene>
    <name evidence="14" type="ORF">ATC03_18660</name>
</gene>
<feature type="transmembrane region" description="Helical" evidence="10">
    <location>
        <begin position="21"/>
        <end position="41"/>
    </location>
</feature>
<dbReference type="Gene3D" id="3.30.565.10">
    <property type="entry name" value="Histidine kinase-like ATPase, C-terminal domain"/>
    <property type="match status" value="1"/>
</dbReference>
<feature type="compositionally biased region" description="Gly residues" evidence="9">
    <location>
        <begin position="399"/>
        <end position="410"/>
    </location>
</feature>
<keyword evidence="7" id="KW-0067">ATP-binding</keyword>
<dbReference type="AlphaFoldDB" id="A0A191WJI3"/>
<reference evidence="14 15" key="1">
    <citation type="journal article" date="2016" name="Int. J. Syst. Evol. Microbiol.">
        <title>Agromyces aureus sp. nov., isolated from the rhizosphere of Salix caprea L. grown in a heavy-metal-contaminated soil.</title>
        <authorList>
            <person name="Corretto E."/>
            <person name="Antonielli L."/>
            <person name="Sessitsch A."/>
            <person name="Compant S."/>
            <person name="Gorfer M."/>
            <person name="Kuffner M."/>
            <person name="Brader G."/>
        </authorList>
    </citation>
    <scope>NUCLEOTIDE SEQUENCE [LARGE SCALE GENOMIC DNA]</scope>
    <source>
        <strain evidence="14 15">AR33</strain>
    </source>
</reference>
<accession>A0A191WJI3</accession>
<organism evidence="14 15">
    <name type="scientific">Agromyces aureus</name>
    <dbReference type="NCBI Taxonomy" id="453304"/>
    <lineage>
        <taxon>Bacteria</taxon>
        <taxon>Bacillati</taxon>
        <taxon>Actinomycetota</taxon>
        <taxon>Actinomycetes</taxon>
        <taxon>Micrococcales</taxon>
        <taxon>Microbacteriaceae</taxon>
        <taxon>Agromyces</taxon>
    </lineage>
</organism>
<dbReference type="GO" id="GO:0000155">
    <property type="term" value="F:phosphorelay sensor kinase activity"/>
    <property type="evidence" value="ECO:0007669"/>
    <property type="project" value="InterPro"/>
</dbReference>
<dbReference type="EMBL" id="CP013979">
    <property type="protein sequence ID" value="ANJ28416.1"/>
    <property type="molecule type" value="Genomic_DNA"/>
</dbReference>
<sequence>MIDGVEWVRPRPDRRAYRHDVILALVLAAATGASVVLYRITGMTENGPWWGAALWAVGMTLPLAARRRWPEVVAIVASAVFVAGSMTGVIELLFSNIALFIAIYTVGAWSRSRVRANLVRGAIVISMFGWLFWGLITSSLAQDFLPELDRDGLLSPFVAYSLINVLTNLLYFGGAWYFGDTAYRSARARAELEQRTAELAAERERTRVQAVALERLRIARELHDVVAHHVSVIGVQAGAARRVLAKDPDAAAAALSSIESSARDAVDELHGLLGTLRGEADTGSIDVAPGIGDDGPLTASTSTRCIERIDELVADSATSGLAVTLSVVGEARPVSAVVDLSAYRIAQEALTNVRKHAGPSATTEVRVRWDADAVEVEVTNTGTATRAAVGPSTEAAGWGVRGAAGGGSAGSGRSPVAGGHGAAGGGLGQLGMRERVGAAGGTLEVGPRARGGYLVRARFPLRREGVAS</sequence>
<dbReference type="SUPFAM" id="SSF55874">
    <property type="entry name" value="ATPase domain of HSP90 chaperone/DNA topoisomerase II/histidine kinase"/>
    <property type="match status" value="1"/>
</dbReference>
<dbReference type="GO" id="GO:0005524">
    <property type="term" value="F:ATP binding"/>
    <property type="evidence" value="ECO:0007669"/>
    <property type="project" value="UniProtKB-KW"/>
</dbReference>
<dbReference type="Pfam" id="PF07730">
    <property type="entry name" value="HisKA_3"/>
    <property type="match status" value="1"/>
</dbReference>
<dbReference type="EC" id="2.7.13.3" evidence="2"/>
<name>A0A191WJI3_9MICO</name>
<reference evidence="15" key="2">
    <citation type="submission" date="2016-01" db="EMBL/GenBank/DDBJ databases">
        <title>Complete genome sequence of Agromyces aureus AR33T and comparison with related organisms.</title>
        <authorList>
            <person name="Corretto E."/>
            <person name="Antonielli L."/>
            <person name="Sessitsch A."/>
            <person name="Brader G."/>
        </authorList>
    </citation>
    <scope>NUCLEOTIDE SEQUENCE [LARGE SCALE GENOMIC DNA]</scope>
    <source>
        <strain evidence="15">AR33</strain>
    </source>
</reference>
<dbReference type="PANTHER" id="PTHR24421">
    <property type="entry name" value="NITRATE/NITRITE SENSOR PROTEIN NARX-RELATED"/>
    <property type="match status" value="1"/>
</dbReference>
<dbReference type="PANTHER" id="PTHR24421:SF10">
    <property type="entry name" value="NITRATE_NITRITE SENSOR PROTEIN NARQ"/>
    <property type="match status" value="1"/>
</dbReference>
<keyword evidence="15" id="KW-1185">Reference proteome</keyword>
<evidence type="ECO:0000259" key="12">
    <source>
        <dbReference type="Pfam" id="PF07730"/>
    </source>
</evidence>
<comment type="catalytic activity">
    <reaction evidence="1">
        <text>ATP + protein L-histidine = ADP + protein N-phospho-L-histidine.</text>
        <dbReference type="EC" id="2.7.13.3"/>
    </reaction>
</comment>
<keyword evidence="6" id="KW-0418">Kinase</keyword>
<dbReference type="Pfam" id="PF02518">
    <property type="entry name" value="HATPase_c"/>
    <property type="match status" value="1"/>
</dbReference>
<keyword evidence="3" id="KW-0597">Phosphoprotein</keyword>
<evidence type="ECO:0000256" key="5">
    <source>
        <dbReference type="ARBA" id="ARBA00022741"/>
    </source>
</evidence>
<dbReference type="STRING" id="453304.ATC03_18660"/>
<dbReference type="GO" id="GO:0016020">
    <property type="term" value="C:membrane"/>
    <property type="evidence" value="ECO:0007669"/>
    <property type="project" value="InterPro"/>
</dbReference>
<feature type="domain" description="DUF7134" evidence="13">
    <location>
        <begin position="14"/>
        <end position="135"/>
    </location>
</feature>
<dbReference type="InterPro" id="IPR003594">
    <property type="entry name" value="HATPase_dom"/>
</dbReference>
<dbReference type="KEGG" id="agy:ATC03_18660"/>
<feature type="transmembrane region" description="Helical" evidence="10">
    <location>
        <begin position="117"/>
        <end position="137"/>
    </location>
</feature>
<evidence type="ECO:0000256" key="1">
    <source>
        <dbReference type="ARBA" id="ARBA00000085"/>
    </source>
</evidence>
<proteinExistence type="predicted"/>
<keyword evidence="10" id="KW-1133">Transmembrane helix</keyword>
<keyword evidence="10" id="KW-0472">Membrane</keyword>
<dbReference type="Pfam" id="PF23539">
    <property type="entry name" value="DUF7134"/>
    <property type="match status" value="1"/>
</dbReference>
<protein>
    <recommendedName>
        <fullName evidence="2">histidine kinase</fullName>
        <ecNumber evidence="2">2.7.13.3</ecNumber>
    </recommendedName>
</protein>
<dbReference type="Gene3D" id="1.20.5.1930">
    <property type="match status" value="1"/>
</dbReference>
<keyword evidence="4" id="KW-0808">Transferase</keyword>
<keyword evidence="5" id="KW-0547">Nucleotide-binding</keyword>
<dbReference type="GO" id="GO:0046983">
    <property type="term" value="F:protein dimerization activity"/>
    <property type="evidence" value="ECO:0007669"/>
    <property type="project" value="InterPro"/>
</dbReference>
<feature type="transmembrane region" description="Helical" evidence="10">
    <location>
        <begin position="72"/>
        <end position="87"/>
    </location>
</feature>
<dbReference type="CDD" id="cd16917">
    <property type="entry name" value="HATPase_UhpB-NarQ-NarX-like"/>
    <property type="match status" value="1"/>
</dbReference>
<evidence type="ECO:0000256" key="10">
    <source>
        <dbReference type="SAM" id="Phobius"/>
    </source>
</evidence>
<dbReference type="InterPro" id="IPR055558">
    <property type="entry name" value="DUF7134"/>
</dbReference>
<feature type="domain" description="Signal transduction histidine kinase subgroup 3 dimerisation and phosphoacceptor" evidence="12">
    <location>
        <begin position="214"/>
        <end position="279"/>
    </location>
</feature>
<dbReference type="InterPro" id="IPR011712">
    <property type="entry name" value="Sig_transdc_His_kin_sub3_dim/P"/>
</dbReference>
<evidence type="ECO:0000256" key="3">
    <source>
        <dbReference type="ARBA" id="ARBA00022553"/>
    </source>
</evidence>
<feature type="transmembrane region" description="Helical" evidence="10">
    <location>
        <begin position="47"/>
        <end position="65"/>
    </location>
</feature>
<dbReference type="Proteomes" id="UP000078437">
    <property type="component" value="Chromosome"/>
</dbReference>
<feature type="region of interest" description="Disordered" evidence="9">
    <location>
        <begin position="399"/>
        <end position="426"/>
    </location>
</feature>
<evidence type="ECO:0000313" key="15">
    <source>
        <dbReference type="Proteomes" id="UP000078437"/>
    </source>
</evidence>